<dbReference type="NCBIfam" id="NF004283">
    <property type="entry name" value="PRK05692.1"/>
    <property type="match status" value="1"/>
</dbReference>
<dbReference type="RefSeq" id="WP_143909808.1">
    <property type="nucleotide sequence ID" value="NZ_CP041765.1"/>
</dbReference>
<reference evidence="5 6" key="1">
    <citation type="submission" date="2019-07" db="EMBL/GenBank/DDBJ databases">
        <title>Tomitella cavernea sp. nov., an actinomycete isolated from soil.</title>
        <authorList>
            <person name="Cheng J."/>
        </authorList>
    </citation>
    <scope>NUCLEOTIDE SEQUENCE [LARGE SCALE GENOMIC DNA]</scope>
    <source>
        <strain evidence="5 6">HY188</strain>
    </source>
</reference>
<evidence type="ECO:0000256" key="1">
    <source>
        <dbReference type="ARBA" id="ARBA00009405"/>
    </source>
</evidence>
<dbReference type="CDD" id="cd07938">
    <property type="entry name" value="DRE_TIM_HMGL"/>
    <property type="match status" value="1"/>
</dbReference>
<feature type="domain" description="Pyruvate carboxyltransferase" evidence="4">
    <location>
        <begin position="8"/>
        <end position="289"/>
    </location>
</feature>
<accession>A0A516X5V4</accession>
<dbReference type="KEGG" id="toy:FO059_15090"/>
<dbReference type="PANTHER" id="PTHR42738">
    <property type="entry name" value="HYDROXYMETHYLGLUTARYL-COA LYASE"/>
    <property type="match status" value="1"/>
</dbReference>
<keyword evidence="3 5" id="KW-0456">Lyase</keyword>
<dbReference type="EMBL" id="CP041765">
    <property type="protein sequence ID" value="QDQ98403.1"/>
    <property type="molecule type" value="Genomic_DNA"/>
</dbReference>
<dbReference type="PROSITE" id="PS50991">
    <property type="entry name" value="PYR_CT"/>
    <property type="match status" value="1"/>
</dbReference>
<dbReference type="GO" id="GO:0046872">
    <property type="term" value="F:metal ion binding"/>
    <property type="evidence" value="ECO:0007669"/>
    <property type="project" value="UniProtKB-KW"/>
</dbReference>
<evidence type="ECO:0000313" key="5">
    <source>
        <dbReference type="EMBL" id="QDQ98403.1"/>
    </source>
</evidence>
<dbReference type="GO" id="GO:0006552">
    <property type="term" value="P:L-leucine catabolic process"/>
    <property type="evidence" value="ECO:0007669"/>
    <property type="project" value="TreeGrafter"/>
</dbReference>
<sequence length="324" mass="32587">MGALPRRVRIREVGLRDGLQNEAPVATDAKVRLLEALVATGVPRIELTAFVSPRAVPAMADAAGMAAAARAFGDDGPEFSALVASPGGARRAVDAGVTAVEYVVSAADGHSLANVKATTGEALERTAEVARIVHDAGGRLEVIIATAWDCPFDGPTDPERTLRVAAGALQRGADSLAVADTIGTATPGRVTTLIDRIRAELAPQAGRERGAPAAQDLTLGAHFHNTRGAGLACAWAAVQAGVTELDAAIGGFGGCPFAPGASGNIATEELVYLLADSGVGTGIDLDAALAAAALAEEIVGKPGASNLLRAGDRKRASPITGAAT</sequence>
<keyword evidence="2" id="KW-0479">Metal-binding</keyword>
<dbReference type="SUPFAM" id="SSF51569">
    <property type="entry name" value="Aldolase"/>
    <property type="match status" value="1"/>
</dbReference>
<dbReference type="GO" id="GO:0004419">
    <property type="term" value="F:hydroxymethylglutaryl-CoA lyase activity"/>
    <property type="evidence" value="ECO:0007669"/>
    <property type="project" value="TreeGrafter"/>
</dbReference>
<name>A0A516X5V4_9ACTN</name>
<dbReference type="OrthoDB" id="9784013at2"/>
<dbReference type="Gene3D" id="3.20.20.70">
    <property type="entry name" value="Aldolase class I"/>
    <property type="match status" value="1"/>
</dbReference>
<comment type="similarity">
    <text evidence="1">Belongs to the HMG-CoA lyase family.</text>
</comment>
<gene>
    <name evidence="5" type="ORF">FO059_15090</name>
</gene>
<organism evidence="5 6">
    <name type="scientific">Tomitella fengzijianii</name>
    <dbReference type="NCBI Taxonomy" id="2597660"/>
    <lineage>
        <taxon>Bacteria</taxon>
        <taxon>Bacillati</taxon>
        <taxon>Actinomycetota</taxon>
        <taxon>Actinomycetes</taxon>
        <taxon>Mycobacteriales</taxon>
        <taxon>Tomitella</taxon>
    </lineage>
</organism>
<evidence type="ECO:0000259" key="4">
    <source>
        <dbReference type="PROSITE" id="PS50991"/>
    </source>
</evidence>
<evidence type="ECO:0000256" key="2">
    <source>
        <dbReference type="ARBA" id="ARBA00022723"/>
    </source>
</evidence>
<dbReference type="Pfam" id="PF00682">
    <property type="entry name" value="HMGL-like"/>
    <property type="match status" value="1"/>
</dbReference>
<dbReference type="InterPro" id="IPR043594">
    <property type="entry name" value="HMGL"/>
</dbReference>
<proteinExistence type="inferred from homology"/>
<protein>
    <submittedName>
        <fullName evidence="5">Hydroxymethylglutaryl-CoA lyase</fullName>
    </submittedName>
</protein>
<dbReference type="AlphaFoldDB" id="A0A516X5V4"/>
<dbReference type="PANTHER" id="PTHR42738:SF7">
    <property type="entry name" value="HYDROXYMETHYLGLUTARYL-COA LYASE"/>
    <property type="match status" value="1"/>
</dbReference>
<evidence type="ECO:0000313" key="6">
    <source>
        <dbReference type="Proteomes" id="UP000317344"/>
    </source>
</evidence>
<dbReference type="InterPro" id="IPR013785">
    <property type="entry name" value="Aldolase_TIM"/>
</dbReference>
<dbReference type="Proteomes" id="UP000317344">
    <property type="component" value="Chromosome"/>
</dbReference>
<dbReference type="InterPro" id="IPR000891">
    <property type="entry name" value="PYR_CT"/>
</dbReference>
<dbReference type="GO" id="GO:0046951">
    <property type="term" value="P:ketone body biosynthetic process"/>
    <property type="evidence" value="ECO:0007669"/>
    <property type="project" value="TreeGrafter"/>
</dbReference>
<reference evidence="5 6" key="2">
    <citation type="submission" date="2019-07" db="EMBL/GenBank/DDBJ databases">
        <authorList>
            <person name="Huang Y."/>
        </authorList>
    </citation>
    <scope>NUCLEOTIDE SEQUENCE [LARGE SCALE GENOMIC DNA]</scope>
    <source>
        <strain evidence="5 6">HY188</strain>
    </source>
</reference>
<evidence type="ECO:0000256" key="3">
    <source>
        <dbReference type="ARBA" id="ARBA00023239"/>
    </source>
</evidence>
<keyword evidence="6" id="KW-1185">Reference proteome</keyword>